<dbReference type="GO" id="GO:0005737">
    <property type="term" value="C:cytoplasm"/>
    <property type="evidence" value="ECO:0007669"/>
    <property type="project" value="TreeGrafter"/>
</dbReference>
<dbReference type="PANTHER" id="PTHR21240:SF28">
    <property type="entry name" value="ISO-OROTATE DECARBOXYLASE (EUROFUNG)"/>
    <property type="match status" value="1"/>
</dbReference>
<dbReference type="RefSeq" id="WP_158078732.1">
    <property type="nucleotide sequence ID" value="NZ_LZZM01000113.1"/>
</dbReference>
<dbReference type="InterPro" id="IPR032466">
    <property type="entry name" value="Metal_Hydrolase"/>
</dbReference>
<evidence type="ECO:0000313" key="3">
    <source>
        <dbReference type="EMBL" id="OOM79022.1"/>
    </source>
</evidence>
<evidence type="ECO:0000313" key="4">
    <source>
        <dbReference type="Proteomes" id="UP000190890"/>
    </source>
</evidence>
<keyword evidence="1" id="KW-0456">Lyase</keyword>
<accession>A0A1S8TN45</accession>
<dbReference type="InterPro" id="IPR006680">
    <property type="entry name" value="Amidohydro-rel"/>
</dbReference>
<dbReference type="OrthoDB" id="9777673at2"/>
<dbReference type="GO" id="GO:0016787">
    <property type="term" value="F:hydrolase activity"/>
    <property type="evidence" value="ECO:0007669"/>
    <property type="project" value="UniProtKB-KW"/>
</dbReference>
<reference evidence="3 4" key="1">
    <citation type="submission" date="2016-05" db="EMBL/GenBank/DDBJ databases">
        <title>Microbial solvent formation.</title>
        <authorList>
            <person name="Poehlein A."/>
            <person name="Montoya Solano J.D."/>
            <person name="Flitsch S."/>
            <person name="Krabben P."/>
            <person name="Duerre P."/>
            <person name="Daniel R."/>
        </authorList>
    </citation>
    <scope>NUCLEOTIDE SEQUENCE [LARGE SCALE GENOMIC DNA]</scope>
    <source>
        <strain evidence="3 4">DSM 2619</strain>
    </source>
</reference>
<keyword evidence="4" id="KW-1185">Reference proteome</keyword>
<dbReference type="SUPFAM" id="SSF51556">
    <property type="entry name" value="Metallo-dependent hydrolases"/>
    <property type="match status" value="1"/>
</dbReference>
<dbReference type="InterPro" id="IPR032465">
    <property type="entry name" value="ACMSD"/>
</dbReference>
<dbReference type="GO" id="GO:0019748">
    <property type="term" value="P:secondary metabolic process"/>
    <property type="evidence" value="ECO:0007669"/>
    <property type="project" value="TreeGrafter"/>
</dbReference>
<keyword evidence="3" id="KW-0378">Hydrolase</keyword>
<organism evidence="3 4">
    <name type="scientific">Clostridium puniceum</name>
    <dbReference type="NCBI Taxonomy" id="29367"/>
    <lineage>
        <taxon>Bacteria</taxon>
        <taxon>Bacillati</taxon>
        <taxon>Bacillota</taxon>
        <taxon>Clostridia</taxon>
        <taxon>Eubacteriales</taxon>
        <taxon>Clostridiaceae</taxon>
        <taxon>Clostridium</taxon>
    </lineage>
</organism>
<feature type="domain" description="Amidohydrolase-related" evidence="2">
    <location>
        <begin position="3"/>
        <end position="300"/>
    </location>
</feature>
<gene>
    <name evidence="3" type="ORF">CLPUN_17490</name>
</gene>
<evidence type="ECO:0000256" key="1">
    <source>
        <dbReference type="ARBA" id="ARBA00023239"/>
    </source>
</evidence>
<dbReference type="Pfam" id="PF04909">
    <property type="entry name" value="Amidohydro_2"/>
    <property type="match status" value="1"/>
</dbReference>
<name>A0A1S8TN45_9CLOT</name>
<evidence type="ECO:0000259" key="2">
    <source>
        <dbReference type="Pfam" id="PF04909"/>
    </source>
</evidence>
<comment type="caution">
    <text evidence="3">The sequence shown here is derived from an EMBL/GenBank/DDBJ whole genome shotgun (WGS) entry which is preliminary data.</text>
</comment>
<dbReference type="GO" id="GO:0016831">
    <property type="term" value="F:carboxy-lyase activity"/>
    <property type="evidence" value="ECO:0007669"/>
    <property type="project" value="InterPro"/>
</dbReference>
<dbReference type="STRING" id="29367.CLPUN_17490"/>
<dbReference type="PANTHER" id="PTHR21240">
    <property type="entry name" value="2-AMINO-3-CARBOXYLMUCONATE-6-SEMIALDEHYDE DECARBOXYLASE"/>
    <property type="match status" value="1"/>
</dbReference>
<proteinExistence type="predicted"/>
<sequence>MVIDSHSHYLPKEYTDSSPFYTEAWYNYNARQNKHNESDYITDEIVTYPIETYIKNIPIENIPRKITEFNDNMYKISSKNKRLHATVAIYPVVDSKYYLNEMERGILDLGLCGFSLSSSYNGKYLDDKMFWPLFEKSIELGKPIYIHPVTSSPIGADRLKEYSLTPMLGFVFDTTVCIVRLILSGVLQHYKDVKLVFSHLGGTFPFLFPRIEDLSKTFHKNLDLSNVQNILQNVYFDTCTKDSSLLEFSIKTLGANKILLGTDFPAVKNIDSYVSIINSLNISDKEKDQILYKNALQLLGE</sequence>
<protein>
    <submittedName>
        <fullName evidence="3">Amidohydrolase</fullName>
    </submittedName>
</protein>
<dbReference type="AlphaFoldDB" id="A0A1S8TN45"/>
<dbReference type="Proteomes" id="UP000190890">
    <property type="component" value="Unassembled WGS sequence"/>
</dbReference>
<dbReference type="EMBL" id="LZZM01000113">
    <property type="protein sequence ID" value="OOM79022.1"/>
    <property type="molecule type" value="Genomic_DNA"/>
</dbReference>
<dbReference type="Gene3D" id="3.20.20.140">
    <property type="entry name" value="Metal-dependent hydrolases"/>
    <property type="match status" value="1"/>
</dbReference>